<proteinExistence type="predicted"/>
<name>A0A0B7AK33_9EUPU</name>
<evidence type="ECO:0000256" key="1">
    <source>
        <dbReference type="SAM" id="MobiDB-lite"/>
    </source>
</evidence>
<feature type="non-terminal residue" evidence="2">
    <location>
        <position position="170"/>
    </location>
</feature>
<feature type="compositionally biased region" description="Basic and acidic residues" evidence="1">
    <location>
        <begin position="31"/>
        <end position="43"/>
    </location>
</feature>
<protein>
    <submittedName>
        <fullName evidence="2">Uncharacterized protein</fullName>
    </submittedName>
</protein>
<evidence type="ECO:0000313" key="2">
    <source>
        <dbReference type="EMBL" id="CEK80376.1"/>
    </source>
</evidence>
<reference evidence="2" key="1">
    <citation type="submission" date="2014-12" db="EMBL/GenBank/DDBJ databases">
        <title>Insight into the proteome of Arion vulgaris.</title>
        <authorList>
            <person name="Aradska J."/>
            <person name="Bulat T."/>
            <person name="Smidak R."/>
            <person name="Sarate P."/>
            <person name="Gangsoo J."/>
            <person name="Sialana F."/>
            <person name="Bilban M."/>
            <person name="Lubec G."/>
        </authorList>
    </citation>
    <scope>NUCLEOTIDE SEQUENCE</scope>
    <source>
        <tissue evidence="2">Skin</tissue>
    </source>
</reference>
<accession>A0A0B7AK33</accession>
<organism evidence="2">
    <name type="scientific">Arion vulgaris</name>
    <dbReference type="NCBI Taxonomy" id="1028688"/>
    <lineage>
        <taxon>Eukaryota</taxon>
        <taxon>Metazoa</taxon>
        <taxon>Spiralia</taxon>
        <taxon>Lophotrochozoa</taxon>
        <taxon>Mollusca</taxon>
        <taxon>Gastropoda</taxon>
        <taxon>Heterobranchia</taxon>
        <taxon>Euthyneura</taxon>
        <taxon>Panpulmonata</taxon>
        <taxon>Eupulmonata</taxon>
        <taxon>Stylommatophora</taxon>
        <taxon>Helicina</taxon>
        <taxon>Arionoidea</taxon>
        <taxon>Arionidae</taxon>
        <taxon>Arion</taxon>
    </lineage>
</organism>
<feature type="compositionally biased region" description="Basic and acidic residues" evidence="1">
    <location>
        <begin position="130"/>
        <end position="170"/>
    </location>
</feature>
<dbReference type="EMBL" id="HACG01033511">
    <property type="protein sequence ID" value="CEK80376.1"/>
    <property type="molecule type" value="Transcribed_RNA"/>
</dbReference>
<dbReference type="AlphaFoldDB" id="A0A0B7AK33"/>
<gene>
    <name evidence="2" type="primary">ORF120594</name>
</gene>
<feature type="compositionally biased region" description="Acidic residues" evidence="1">
    <location>
        <begin position="106"/>
        <end position="117"/>
    </location>
</feature>
<feature type="region of interest" description="Disordered" evidence="1">
    <location>
        <begin position="1"/>
        <end position="170"/>
    </location>
</feature>
<feature type="compositionally biased region" description="Polar residues" evidence="1">
    <location>
        <begin position="1"/>
        <end position="17"/>
    </location>
</feature>
<sequence>MQKSITSFFTKTQSVVSAQPPKTAEKAPPSVEKKETKSKKDGGKSVQTDNSAKADKPRRSTKKSSPPAAKTTAKTPPLKPKNKCPSPDQDSPIKTRKRVKKSCVIESDDDDEGDDKEDLPTEQSAVVESNGDKNTLHKSEQDEPSKTPCKDKLKDSEKKEVTPLKKNEEP</sequence>
<feature type="compositionally biased region" description="Low complexity" evidence="1">
    <location>
        <begin position="63"/>
        <end position="76"/>
    </location>
</feature>